<dbReference type="AlphaFoldDB" id="A0A1F6AGR5"/>
<organism evidence="2 3">
    <name type="scientific">Candidatus Gottesmanbacteria bacterium RIFCSPLOWO2_01_FULL_43_11b</name>
    <dbReference type="NCBI Taxonomy" id="1798392"/>
    <lineage>
        <taxon>Bacteria</taxon>
        <taxon>Candidatus Gottesmaniibacteriota</taxon>
    </lineage>
</organism>
<comment type="caution">
    <text evidence="2">The sequence shown here is derived from an EMBL/GenBank/DDBJ whole genome shotgun (WGS) entry which is preliminary data.</text>
</comment>
<dbReference type="Gene3D" id="3.90.550.10">
    <property type="entry name" value="Spore Coat Polysaccharide Biosynthesis Protein SpsA, Chain A"/>
    <property type="match status" value="1"/>
</dbReference>
<dbReference type="Proteomes" id="UP000178759">
    <property type="component" value="Unassembled WGS sequence"/>
</dbReference>
<dbReference type="CDD" id="cd04179">
    <property type="entry name" value="DPM_DPG-synthase_like"/>
    <property type="match status" value="1"/>
</dbReference>
<proteinExistence type="predicted"/>
<dbReference type="EMBL" id="MFJV01000001">
    <property type="protein sequence ID" value="OGG23948.1"/>
    <property type="molecule type" value="Genomic_DNA"/>
</dbReference>
<dbReference type="InterPro" id="IPR001173">
    <property type="entry name" value="Glyco_trans_2-like"/>
</dbReference>
<name>A0A1F6AGR5_9BACT</name>
<dbReference type="Pfam" id="PF00535">
    <property type="entry name" value="Glycos_transf_2"/>
    <property type="match status" value="1"/>
</dbReference>
<dbReference type="InterPro" id="IPR050256">
    <property type="entry name" value="Glycosyltransferase_2"/>
</dbReference>
<dbReference type="InterPro" id="IPR029044">
    <property type="entry name" value="Nucleotide-diphossugar_trans"/>
</dbReference>
<dbReference type="SUPFAM" id="SSF53448">
    <property type="entry name" value="Nucleotide-diphospho-sugar transferases"/>
    <property type="match status" value="1"/>
</dbReference>
<evidence type="ECO:0000259" key="1">
    <source>
        <dbReference type="Pfam" id="PF00535"/>
    </source>
</evidence>
<evidence type="ECO:0000313" key="2">
    <source>
        <dbReference type="EMBL" id="OGG23948.1"/>
    </source>
</evidence>
<reference evidence="2 3" key="1">
    <citation type="journal article" date="2016" name="Nat. Commun.">
        <title>Thousands of microbial genomes shed light on interconnected biogeochemical processes in an aquifer system.</title>
        <authorList>
            <person name="Anantharaman K."/>
            <person name="Brown C.T."/>
            <person name="Hug L.A."/>
            <person name="Sharon I."/>
            <person name="Castelle C.J."/>
            <person name="Probst A.J."/>
            <person name="Thomas B.C."/>
            <person name="Singh A."/>
            <person name="Wilkins M.J."/>
            <person name="Karaoz U."/>
            <person name="Brodie E.L."/>
            <person name="Williams K.H."/>
            <person name="Hubbard S.S."/>
            <person name="Banfield J.F."/>
        </authorList>
    </citation>
    <scope>NUCLEOTIDE SEQUENCE [LARGE SCALE GENOMIC DNA]</scope>
</reference>
<gene>
    <name evidence="2" type="ORF">A3A79_01975</name>
</gene>
<dbReference type="STRING" id="1798392.A3A79_01975"/>
<protein>
    <recommendedName>
        <fullName evidence="1">Glycosyltransferase 2-like domain-containing protein</fullName>
    </recommendedName>
</protein>
<evidence type="ECO:0000313" key="3">
    <source>
        <dbReference type="Proteomes" id="UP000178759"/>
    </source>
</evidence>
<dbReference type="PANTHER" id="PTHR48090">
    <property type="entry name" value="UNDECAPRENYL-PHOSPHATE 4-DEOXY-4-FORMAMIDO-L-ARABINOSE TRANSFERASE-RELATED"/>
    <property type="match status" value="1"/>
</dbReference>
<sequence length="230" mass="26385">MKNISMVIPLYNNDTTLVKEIRACLSILKKHTSRHEIVVCDDGSTDRSANLLKKHFGKNPRVRLLFHKKNLGIAPTLRQLYREARYDYIFLYSVDGDWKTEDIVRMLSTLDKTRADIVTGVRSQTNYTAYRRIVSFFYNLLPWLLFGVKTYDAGSIKIIKKSVFESIKLSSKSVFFEAELIIKAVKKGANIATVHNIHYHKQNPAAGRGGRLTSVVQSFSDMIRLRLTQL</sequence>
<accession>A0A1F6AGR5</accession>
<feature type="domain" description="Glycosyltransferase 2-like" evidence="1">
    <location>
        <begin position="5"/>
        <end position="161"/>
    </location>
</feature>